<evidence type="ECO:0000313" key="2">
    <source>
        <dbReference type="EMBL" id="SDJ11611.1"/>
    </source>
</evidence>
<dbReference type="Gene3D" id="2.60.120.10">
    <property type="entry name" value="Jelly Rolls"/>
    <property type="match status" value="1"/>
</dbReference>
<reference evidence="3" key="1">
    <citation type="submission" date="2016-10" db="EMBL/GenBank/DDBJ databases">
        <authorList>
            <person name="Varghese N."/>
            <person name="Submissions S."/>
        </authorList>
    </citation>
    <scope>NUCLEOTIDE SEQUENCE [LARGE SCALE GENOMIC DNA]</scope>
    <source>
        <strain evidence="3">DSM 23317</strain>
    </source>
</reference>
<evidence type="ECO:0000313" key="3">
    <source>
        <dbReference type="Proteomes" id="UP000199527"/>
    </source>
</evidence>
<proteinExistence type="predicted"/>
<dbReference type="InterPro" id="IPR011051">
    <property type="entry name" value="RmlC_Cupin_sf"/>
</dbReference>
<dbReference type="Pfam" id="PF07883">
    <property type="entry name" value="Cupin_2"/>
    <property type="match status" value="1"/>
</dbReference>
<dbReference type="CDD" id="cd06981">
    <property type="entry name" value="cupin_reut_a1446"/>
    <property type="match status" value="1"/>
</dbReference>
<dbReference type="EMBL" id="FNEM01000005">
    <property type="protein sequence ID" value="SDJ11611.1"/>
    <property type="molecule type" value="Genomic_DNA"/>
</dbReference>
<keyword evidence="3" id="KW-1185">Reference proteome</keyword>
<evidence type="ECO:0000259" key="1">
    <source>
        <dbReference type="Pfam" id="PF07883"/>
    </source>
</evidence>
<organism evidence="2 3">
    <name type="scientific">Ferrimonas sediminum</name>
    <dbReference type="NCBI Taxonomy" id="718193"/>
    <lineage>
        <taxon>Bacteria</taxon>
        <taxon>Pseudomonadati</taxon>
        <taxon>Pseudomonadota</taxon>
        <taxon>Gammaproteobacteria</taxon>
        <taxon>Alteromonadales</taxon>
        <taxon>Ferrimonadaceae</taxon>
        <taxon>Ferrimonas</taxon>
    </lineage>
</organism>
<feature type="domain" description="Cupin type-2" evidence="1">
    <location>
        <begin position="46"/>
        <end position="102"/>
    </location>
</feature>
<dbReference type="InterPro" id="IPR013096">
    <property type="entry name" value="Cupin_2"/>
</dbReference>
<sequence>MLQNLLTNLPQNLTNELFETLVDAKSVKIERILSKGQQTPAGKWYDQDQHEWVLVVAGGAKIVFEDGSRVVMGPGDHLLLEAHRKHRVSWTDPDQTTVWLAVHWTECQTG</sequence>
<protein>
    <submittedName>
        <fullName evidence="2">Cupin 2 domain-containing protein</fullName>
    </submittedName>
</protein>
<gene>
    <name evidence="2" type="ORF">SAMN04488540_10548</name>
</gene>
<dbReference type="InterPro" id="IPR014710">
    <property type="entry name" value="RmlC-like_jellyroll"/>
</dbReference>
<accession>A0A1G8R3Q9</accession>
<dbReference type="Proteomes" id="UP000199527">
    <property type="component" value="Unassembled WGS sequence"/>
</dbReference>
<dbReference type="SUPFAM" id="SSF51182">
    <property type="entry name" value="RmlC-like cupins"/>
    <property type="match status" value="1"/>
</dbReference>
<dbReference type="RefSeq" id="WP_342707527.1">
    <property type="nucleotide sequence ID" value="NZ_FNEM01000005.1"/>
</dbReference>
<name>A0A1G8R3Q9_9GAMM</name>
<dbReference type="AlphaFoldDB" id="A0A1G8R3Q9"/>